<dbReference type="RefSeq" id="WP_354597353.1">
    <property type="nucleotide sequence ID" value="NZ_CP136798.1"/>
</dbReference>
<evidence type="ECO:0000313" key="4">
    <source>
        <dbReference type="EMBL" id="XCN15210.1"/>
    </source>
</evidence>
<dbReference type="PANTHER" id="PTHR22604">
    <property type="entry name" value="OXIDOREDUCTASES"/>
    <property type="match status" value="1"/>
</dbReference>
<keyword evidence="2" id="KW-0560">Oxidoreductase</keyword>
<organism evidence="4">
    <name type="scientific">Streptomyces sp. JL1001</name>
    <dbReference type="NCBI Taxonomy" id="3078227"/>
    <lineage>
        <taxon>Bacteria</taxon>
        <taxon>Bacillati</taxon>
        <taxon>Actinomycetota</taxon>
        <taxon>Actinomycetes</taxon>
        <taxon>Kitasatosporales</taxon>
        <taxon>Streptomycetaceae</taxon>
        <taxon>Streptomyces</taxon>
    </lineage>
</organism>
<dbReference type="InterPro" id="IPR036291">
    <property type="entry name" value="NAD(P)-bd_dom_sf"/>
</dbReference>
<name>A0AAU8KJM4_9ACTN</name>
<protein>
    <submittedName>
        <fullName evidence="4">Gfo/Idh/MocA family oxidoreductase</fullName>
    </submittedName>
</protein>
<evidence type="ECO:0000256" key="1">
    <source>
        <dbReference type="ARBA" id="ARBA00010928"/>
    </source>
</evidence>
<dbReference type="InterPro" id="IPR050984">
    <property type="entry name" value="Gfo/Idh/MocA_domain"/>
</dbReference>
<dbReference type="Pfam" id="PF01408">
    <property type="entry name" value="GFO_IDH_MocA"/>
    <property type="match status" value="1"/>
</dbReference>
<dbReference type="Gene3D" id="3.30.360.10">
    <property type="entry name" value="Dihydrodipicolinate Reductase, domain 2"/>
    <property type="match status" value="1"/>
</dbReference>
<proteinExistence type="inferred from homology"/>
<dbReference type="GO" id="GO:0016491">
    <property type="term" value="F:oxidoreductase activity"/>
    <property type="evidence" value="ECO:0007669"/>
    <property type="project" value="UniProtKB-KW"/>
</dbReference>
<accession>A0AAU8KJM4</accession>
<dbReference type="PANTHER" id="PTHR22604:SF105">
    <property type="entry name" value="TRANS-1,2-DIHYDROBENZENE-1,2-DIOL DEHYDROGENASE"/>
    <property type="match status" value="1"/>
</dbReference>
<dbReference type="AlphaFoldDB" id="A0AAU8KJM4"/>
<gene>
    <name evidence="4" type="ORF">R1Y80_16820</name>
</gene>
<reference evidence="4" key="1">
    <citation type="submission" date="2023-10" db="EMBL/GenBank/DDBJ databases">
        <title>Complete genome sequence of Streptomyces sp. JL1001.</title>
        <authorList>
            <person name="Jiang L."/>
        </authorList>
    </citation>
    <scope>NUCLEOTIDE SEQUENCE</scope>
    <source>
        <strain evidence="4">JL1001</strain>
    </source>
</reference>
<evidence type="ECO:0000256" key="2">
    <source>
        <dbReference type="ARBA" id="ARBA00023002"/>
    </source>
</evidence>
<dbReference type="EMBL" id="CP136798">
    <property type="protein sequence ID" value="XCN15210.1"/>
    <property type="molecule type" value="Genomic_DNA"/>
</dbReference>
<dbReference type="Gene3D" id="3.40.50.720">
    <property type="entry name" value="NAD(P)-binding Rossmann-like Domain"/>
    <property type="match status" value="1"/>
</dbReference>
<dbReference type="GO" id="GO:0000166">
    <property type="term" value="F:nucleotide binding"/>
    <property type="evidence" value="ECO:0007669"/>
    <property type="project" value="InterPro"/>
</dbReference>
<comment type="similarity">
    <text evidence="1">Belongs to the Gfo/Idh/MocA family.</text>
</comment>
<dbReference type="InterPro" id="IPR000683">
    <property type="entry name" value="Gfo/Idh/MocA-like_OxRdtase_N"/>
</dbReference>
<feature type="domain" description="Gfo/Idh/MocA-like oxidoreductase N-terminal" evidence="3">
    <location>
        <begin position="20"/>
        <end position="119"/>
    </location>
</feature>
<dbReference type="SUPFAM" id="SSF51735">
    <property type="entry name" value="NAD(P)-binding Rossmann-fold domains"/>
    <property type="match status" value="1"/>
</dbReference>
<sequence>MIAAIGNSAYLTRRTAPLLREFNEHDGTDSPLLVGTDHPGGARPGEWAGRTVITDRDAVLADRNVDRVYISSATGRHFADCRAALAAGKHVLVEKPVCLRAAEAAELDRLARAAGRTVFECLSYPYHPAWREFAARVRAMGLAGPVTVSAVFRIPGREATDFRLHPRHGGAAADLGTYCVDALVRLGAAVEDLAVGAVLLADADADAGTAIASRPLDGRTFTGSWAIGDTYRNSVVVADPGRRLELFRVFSLPPDAPGLVVERPRDGREPAPVVSAGPANATRACLADGMRQVRDTGTAGLVGSQVIARRIAALETLTTTPPAHARTS</sequence>
<evidence type="ECO:0000259" key="3">
    <source>
        <dbReference type="Pfam" id="PF01408"/>
    </source>
</evidence>